<protein>
    <submittedName>
        <fullName evidence="2">Uncharacterized protein</fullName>
    </submittedName>
</protein>
<reference evidence="2 3" key="1">
    <citation type="journal article" date="2015" name="Nat. Commun.">
        <title>Outbred genome sequencing and CRISPR/Cas9 gene editing in butterflies.</title>
        <authorList>
            <person name="Li X."/>
            <person name="Fan D."/>
            <person name="Zhang W."/>
            <person name="Liu G."/>
            <person name="Zhang L."/>
            <person name="Zhao L."/>
            <person name="Fang X."/>
            <person name="Chen L."/>
            <person name="Dong Y."/>
            <person name="Chen Y."/>
            <person name="Ding Y."/>
            <person name="Zhao R."/>
            <person name="Feng M."/>
            <person name="Zhu Y."/>
            <person name="Feng Y."/>
            <person name="Jiang X."/>
            <person name="Zhu D."/>
            <person name="Xiang H."/>
            <person name="Feng X."/>
            <person name="Li S."/>
            <person name="Wang J."/>
            <person name="Zhang G."/>
            <person name="Kronforst M.R."/>
            <person name="Wang W."/>
        </authorList>
    </citation>
    <scope>NUCLEOTIDE SEQUENCE [LARGE SCALE GENOMIC DNA]</scope>
    <source>
        <strain evidence="2">Ya'a_city_454_Px</strain>
        <tissue evidence="2">Whole body</tissue>
    </source>
</reference>
<dbReference type="InterPro" id="IPR002110">
    <property type="entry name" value="Ankyrin_rpt"/>
</dbReference>
<keyword evidence="3" id="KW-1185">Reference proteome</keyword>
<evidence type="ECO:0000256" key="1">
    <source>
        <dbReference type="PROSITE-ProRule" id="PRU00023"/>
    </source>
</evidence>
<feature type="repeat" description="ANK" evidence="1">
    <location>
        <begin position="307"/>
        <end position="339"/>
    </location>
</feature>
<gene>
    <name evidence="2" type="ORF">RR46_00977</name>
</gene>
<dbReference type="EMBL" id="KQ459072">
    <property type="protein sequence ID" value="KPJ03833.1"/>
    <property type="molecule type" value="Genomic_DNA"/>
</dbReference>
<dbReference type="PROSITE" id="PS50088">
    <property type="entry name" value="ANK_REPEAT"/>
    <property type="match status" value="1"/>
</dbReference>
<sequence>MAKGRSKGDCNTIGRLMRELCSCAEHGAWSPDMTPDMSDKRRGPFLSTELTNMAALRRRVVAMARRKHKRPQPPILKCDKDVMATDALVSNVHFLTTTSSSDGSTMKRNIDNFLMSRRMLAFEEDVYEKPIQHADRSSSCGENWSLSKAWKNSNIDYFSRPPTLVPLTRRGEVARSGGRNRRLKEQMRYDGNIKRHIRIRVMLSLRMHRYVKSRLRKPAAAGQCASVPARTFPRAATDTASFGSRSWDSAGRARGDVLEARNATLALCHDYAQDVDSLHVALRAGNFRSGVRAGCAGRGVGSGGMPGGALALHYAAARGCLDCVRLLATTTPDVNARSGAAVAVGVCSVNVLVVAAHQLLLSTFFAARRLNNKIERKRKPKAFGAGIHSRGESVTELIATSDGKPCSRLNTSHSHRWRSFGYIL</sequence>
<name>A0A0N1I576_PAPXU</name>
<proteinExistence type="predicted"/>
<accession>A0A0N1I576</accession>
<evidence type="ECO:0000313" key="2">
    <source>
        <dbReference type="EMBL" id="KPJ03833.1"/>
    </source>
</evidence>
<dbReference type="Proteomes" id="UP000053268">
    <property type="component" value="Unassembled WGS sequence"/>
</dbReference>
<evidence type="ECO:0000313" key="3">
    <source>
        <dbReference type="Proteomes" id="UP000053268"/>
    </source>
</evidence>
<keyword evidence="1" id="KW-0040">ANK repeat</keyword>
<organism evidence="2 3">
    <name type="scientific">Papilio xuthus</name>
    <name type="common">Asian swallowtail butterfly</name>
    <dbReference type="NCBI Taxonomy" id="66420"/>
    <lineage>
        <taxon>Eukaryota</taxon>
        <taxon>Metazoa</taxon>
        <taxon>Ecdysozoa</taxon>
        <taxon>Arthropoda</taxon>
        <taxon>Hexapoda</taxon>
        <taxon>Insecta</taxon>
        <taxon>Pterygota</taxon>
        <taxon>Neoptera</taxon>
        <taxon>Endopterygota</taxon>
        <taxon>Lepidoptera</taxon>
        <taxon>Glossata</taxon>
        <taxon>Ditrysia</taxon>
        <taxon>Papilionoidea</taxon>
        <taxon>Papilionidae</taxon>
        <taxon>Papilioninae</taxon>
        <taxon>Papilio</taxon>
    </lineage>
</organism>
<dbReference type="AlphaFoldDB" id="A0A0N1I576"/>